<keyword evidence="2" id="KW-1185">Reference proteome</keyword>
<evidence type="ECO:0000313" key="1">
    <source>
        <dbReference type="EMBL" id="VDO76663.1"/>
    </source>
</evidence>
<dbReference type="Proteomes" id="UP000277204">
    <property type="component" value="Unassembled WGS sequence"/>
</dbReference>
<accession>A0A3P7ZFP1</accession>
<protein>
    <submittedName>
        <fullName evidence="1">Uncharacterized protein</fullName>
    </submittedName>
</protein>
<reference evidence="1 2" key="1">
    <citation type="submission" date="2018-11" db="EMBL/GenBank/DDBJ databases">
        <authorList>
            <consortium name="Pathogen Informatics"/>
        </authorList>
    </citation>
    <scope>NUCLEOTIDE SEQUENCE [LARGE SCALE GENOMIC DNA]</scope>
    <source>
        <strain evidence="1 2">Zambia</strain>
    </source>
</reference>
<proteinExistence type="predicted"/>
<gene>
    <name evidence="1" type="ORF">SMRZ_LOCUS7498</name>
</gene>
<organism evidence="1 2">
    <name type="scientific">Schistosoma margrebowiei</name>
    <dbReference type="NCBI Taxonomy" id="48269"/>
    <lineage>
        <taxon>Eukaryota</taxon>
        <taxon>Metazoa</taxon>
        <taxon>Spiralia</taxon>
        <taxon>Lophotrochozoa</taxon>
        <taxon>Platyhelminthes</taxon>
        <taxon>Trematoda</taxon>
        <taxon>Digenea</taxon>
        <taxon>Strigeidida</taxon>
        <taxon>Schistosomatoidea</taxon>
        <taxon>Schistosomatidae</taxon>
        <taxon>Schistosoma</taxon>
    </lineage>
</organism>
<name>A0A3P7ZFP1_9TREM</name>
<evidence type="ECO:0000313" key="2">
    <source>
        <dbReference type="Proteomes" id="UP000277204"/>
    </source>
</evidence>
<sequence>MRHHESSSNNQLTGTRRYISTKLIMRKRLIVWIGGPYGNLFNTME</sequence>
<dbReference type="EMBL" id="UZAI01003038">
    <property type="protein sequence ID" value="VDO76663.1"/>
    <property type="molecule type" value="Genomic_DNA"/>
</dbReference>
<dbReference type="AlphaFoldDB" id="A0A3P7ZFP1"/>